<dbReference type="PANTHER" id="PTHR16295">
    <property type="entry name" value="TRAF-TYPE ZINC FINGER PROTEIN-RELATED"/>
    <property type="match status" value="1"/>
</dbReference>
<evidence type="ECO:0000256" key="3">
    <source>
        <dbReference type="ARBA" id="ARBA00022833"/>
    </source>
</evidence>
<evidence type="ECO:0000256" key="4">
    <source>
        <dbReference type="SAM" id="MobiDB-lite"/>
    </source>
</evidence>
<evidence type="ECO:0000313" key="7">
    <source>
        <dbReference type="Proteomes" id="UP000689195"/>
    </source>
</evidence>
<proteinExistence type="predicted"/>
<gene>
    <name evidence="6" type="ORF">PPENT_87.1.T0510045</name>
</gene>
<evidence type="ECO:0000259" key="5">
    <source>
        <dbReference type="Pfam" id="PF21366"/>
    </source>
</evidence>
<dbReference type="GO" id="GO:0008270">
    <property type="term" value="F:zinc ion binding"/>
    <property type="evidence" value="ECO:0007669"/>
    <property type="project" value="UniProtKB-KW"/>
</dbReference>
<name>A0A8S1UXI1_9CILI</name>
<evidence type="ECO:0000256" key="1">
    <source>
        <dbReference type="ARBA" id="ARBA00022723"/>
    </source>
</evidence>
<dbReference type="GO" id="GO:0005739">
    <property type="term" value="C:mitochondrion"/>
    <property type="evidence" value="ECO:0007669"/>
    <property type="project" value="TreeGrafter"/>
</dbReference>
<dbReference type="EMBL" id="CAJJDO010000051">
    <property type="protein sequence ID" value="CAD8169431.1"/>
    <property type="molecule type" value="Genomic_DNA"/>
</dbReference>
<evidence type="ECO:0000256" key="2">
    <source>
        <dbReference type="ARBA" id="ARBA00022771"/>
    </source>
</evidence>
<dbReference type="InterPro" id="IPR051986">
    <property type="entry name" value="Innate_Immune_Apopt_Reg"/>
</dbReference>
<keyword evidence="7" id="KW-1185">Reference proteome</keyword>
<sequence length="417" mass="49159">MSETKVCQCCLEEVLASNYLLHSLYCERNIIKCEICDQRIDMNEKDVHMQNHQKTECPYCLQMFEQVLLEMHKNNCPNKPEKCGFCDLMINMSEMPRHQAKCGSRTEQCKICKKHIQKRELNLHISICGQGEKKESSKRNRLKRITSESGSDASVQEIKQNTKRKPQKQIKQQSKQKEQILTEYNDDDDQEFQEALAIREHRHLSHPIHQTPKPQLWRSFSIPRFFSFSSVKKFPKLPERMRRKSCHCNQCGNLTTLEYRNMSVPFIKKIARLRKQPSMNNNRLLTAQNTKKLFRKYSASRHDTLTSTSSSQLLLTTLRRASARSTEKLIEDTQIRIFEPPKSCRSHLLSNPQSEEIKSITLQIPKSYRVIKTQPQENQNIKLIHTRSMPKIYSRNFLNNYLTKYKKKKTICHLQKN</sequence>
<dbReference type="InterPro" id="IPR049439">
    <property type="entry name" value="TRAFD1-XIAF1_Znf"/>
</dbReference>
<dbReference type="Proteomes" id="UP000689195">
    <property type="component" value="Unassembled WGS sequence"/>
</dbReference>
<organism evidence="6 7">
    <name type="scientific">Paramecium pentaurelia</name>
    <dbReference type="NCBI Taxonomy" id="43138"/>
    <lineage>
        <taxon>Eukaryota</taxon>
        <taxon>Sar</taxon>
        <taxon>Alveolata</taxon>
        <taxon>Ciliophora</taxon>
        <taxon>Intramacronucleata</taxon>
        <taxon>Oligohymenophorea</taxon>
        <taxon>Peniculida</taxon>
        <taxon>Parameciidae</taxon>
        <taxon>Paramecium</taxon>
    </lineage>
</organism>
<accession>A0A8S1UXI1</accession>
<protein>
    <recommendedName>
        <fullName evidence="5">TRAFD1/XAF1 zinc finger domain-containing protein</fullName>
    </recommendedName>
</protein>
<dbReference type="AlphaFoldDB" id="A0A8S1UXI1"/>
<dbReference type="OrthoDB" id="6437153at2759"/>
<keyword evidence="1" id="KW-0479">Metal-binding</keyword>
<keyword evidence="2" id="KW-0863">Zinc-finger</keyword>
<dbReference type="PANTHER" id="PTHR16295:SF10">
    <property type="entry name" value="EXPRESSED PROTEIN"/>
    <property type="match status" value="1"/>
</dbReference>
<evidence type="ECO:0000313" key="6">
    <source>
        <dbReference type="EMBL" id="CAD8169431.1"/>
    </source>
</evidence>
<dbReference type="Pfam" id="PF21366">
    <property type="entry name" value="TRAFD1-XIAF1_ZnF"/>
    <property type="match status" value="1"/>
</dbReference>
<feature type="region of interest" description="Disordered" evidence="4">
    <location>
        <begin position="136"/>
        <end position="178"/>
    </location>
</feature>
<comment type="caution">
    <text evidence="6">The sequence shown here is derived from an EMBL/GenBank/DDBJ whole genome shotgun (WGS) entry which is preliminary data.</text>
</comment>
<feature type="domain" description="TRAFD1/XAF1 zinc finger" evidence="5">
    <location>
        <begin position="98"/>
        <end position="129"/>
    </location>
</feature>
<feature type="compositionally biased region" description="Polar residues" evidence="4">
    <location>
        <begin position="147"/>
        <end position="159"/>
    </location>
</feature>
<keyword evidence="3" id="KW-0862">Zinc</keyword>
<reference evidence="6" key="1">
    <citation type="submission" date="2021-01" db="EMBL/GenBank/DDBJ databases">
        <authorList>
            <consortium name="Genoscope - CEA"/>
            <person name="William W."/>
        </authorList>
    </citation>
    <scope>NUCLEOTIDE SEQUENCE</scope>
</reference>